<dbReference type="Pfam" id="PF22398">
    <property type="entry name" value="DUF6978"/>
    <property type="match status" value="1"/>
</dbReference>
<dbReference type="AlphaFoldDB" id="A0A098BXD6"/>
<evidence type="ECO:0000313" key="1">
    <source>
        <dbReference type="EMBL" id="CEA15310.1"/>
    </source>
</evidence>
<sequence length="177" mass="20887">MEITYEQAQNMLNLPKKIVENDKLLDKLIIHQKFPFFARFELVTESNYDLNFLWEIKQSKKNRIRISLHYQDNDSKIGLLRVDYNGGHRNPEFATEHVPEKLRPFTGKEFTIKEHHIHYHVQGYSSLAWAIPLTEDDFAIKEINDNEELNSIFANTIKLFAKTINIETEISINELLL</sequence>
<dbReference type="STRING" id="1562970.ING2E5B_0543"/>
<dbReference type="InterPro" id="IPR053916">
    <property type="entry name" value="DUF6978"/>
</dbReference>
<organism evidence="1 2">
    <name type="scientific">Fermentimonas caenicola</name>
    <dbReference type="NCBI Taxonomy" id="1562970"/>
    <lineage>
        <taxon>Bacteria</taxon>
        <taxon>Pseudomonadati</taxon>
        <taxon>Bacteroidota</taxon>
        <taxon>Bacteroidia</taxon>
        <taxon>Bacteroidales</taxon>
        <taxon>Dysgonomonadaceae</taxon>
        <taxon>Fermentimonas</taxon>
    </lineage>
</organism>
<gene>
    <name evidence="1" type="ORF">ING2E5B_0543</name>
</gene>
<dbReference type="EMBL" id="LN515532">
    <property type="protein sequence ID" value="CEA15310.1"/>
    <property type="molecule type" value="Genomic_DNA"/>
</dbReference>
<reference evidence="1 2" key="1">
    <citation type="submission" date="2014-08" db="EMBL/GenBank/DDBJ databases">
        <authorList>
            <person name="Wibberg D."/>
        </authorList>
    </citation>
    <scope>NUCLEOTIDE SEQUENCE [LARGE SCALE GENOMIC DNA]</scope>
    <source>
        <strain evidence="2">ING2-E5B</strain>
    </source>
</reference>
<accession>A0A098BXD6</accession>
<keyword evidence="2" id="KW-1185">Reference proteome</keyword>
<protein>
    <submittedName>
        <fullName evidence="1">Uncharacterized protein</fullName>
    </submittedName>
</protein>
<dbReference type="OrthoDB" id="1340876at2"/>
<evidence type="ECO:0000313" key="2">
    <source>
        <dbReference type="Proteomes" id="UP000032417"/>
    </source>
</evidence>
<proteinExistence type="predicted"/>
<name>A0A098BXD6_9BACT</name>
<dbReference type="HOGENOM" id="CLU_1600507_0_0_10"/>
<dbReference type="KEGG" id="pbt:ING2E5B_0543"/>
<dbReference type="Proteomes" id="UP000032417">
    <property type="component" value="Chromosome 1"/>
</dbReference>